<evidence type="ECO:0000256" key="3">
    <source>
        <dbReference type="ARBA" id="ARBA00038502"/>
    </source>
</evidence>
<evidence type="ECO:0000256" key="2">
    <source>
        <dbReference type="ARBA" id="ARBA00023315"/>
    </source>
</evidence>
<comment type="similarity">
    <text evidence="3">Belongs to the acetyltransferase family. RimJ subfamily.</text>
</comment>
<protein>
    <submittedName>
        <fullName evidence="6">N-acetyltransferase</fullName>
    </submittedName>
</protein>
<dbReference type="InterPro" id="IPR016181">
    <property type="entry name" value="Acyl_CoA_acyltransferase"/>
</dbReference>
<name>A0A2P5JBM3_STAPS</name>
<reference evidence="6 7" key="1">
    <citation type="journal article" date="2018" name="Vet. Microbiol.">
        <title>Clonal diversity and geographic distribution of methicillin-resistant Staphylococcus pseudintermedius from Australian animals: Discovery of novel sequence types.</title>
        <authorList>
            <person name="Worthing K.A."/>
            <person name="Abraham S."/>
            <person name="Coombs G.W."/>
            <person name="Pang S."/>
            <person name="Saputra S."/>
            <person name="Jordan D."/>
            <person name="Trott D.J."/>
            <person name="Norris J.M."/>
        </authorList>
    </citation>
    <scope>NUCLEOTIDE SEQUENCE [LARGE SCALE GENOMIC DNA]</scope>
    <source>
        <strain evidence="6 7">ST525 1</strain>
    </source>
</reference>
<dbReference type="Proteomes" id="UP000600220">
    <property type="component" value="Unassembled WGS sequence"/>
</dbReference>
<dbReference type="InterPro" id="IPR000182">
    <property type="entry name" value="GNAT_dom"/>
</dbReference>
<dbReference type="Pfam" id="PF13302">
    <property type="entry name" value="Acetyltransf_3"/>
    <property type="match status" value="1"/>
</dbReference>
<feature type="domain" description="N-acetyltransferase" evidence="4">
    <location>
        <begin position="9"/>
        <end position="149"/>
    </location>
</feature>
<dbReference type="RefSeq" id="WP_037543413.1">
    <property type="nucleotide sequence ID" value="NZ_BAAFHR010000005.1"/>
</dbReference>
<keyword evidence="2" id="KW-0012">Acyltransferase</keyword>
<sequence length="164" mass="19439">MKSIIKTDRLELKTPELYMAHEVFNLITQNREYFNNYLPWVKSISTINDIETMIDGYINAFINKSEYRYYIFCKKRDKIIGSITIRNINLIARQAELGFWLDYSETGNGYIIEAYNALDVERIKIDKIIANTFSYNLKSMKTLKRLGFHVIKTKENINQFIKLI</sequence>
<comment type="caution">
    <text evidence="6">The sequence shown here is derived from an EMBL/GenBank/DDBJ whole genome shotgun (WGS) entry which is preliminary data.</text>
</comment>
<organism evidence="6 7">
    <name type="scientific">Staphylococcus pseudintermedius</name>
    <dbReference type="NCBI Taxonomy" id="283734"/>
    <lineage>
        <taxon>Bacteria</taxon>
        <taxon>Bacillati</taxon>
        <taxon>Bacillota</taxon>
        <taxon>Bacilli</taxon>
        <taxon>Bacillales</taxon>
        <taxon>Staphylococcaceae</taxon>
        <taxon>Staphylococcus</taxon>
        <taxon>Staphylococcus intermedius group</taxon>
    </lineage>
</organism>
<dbReference type="SUPFAM" id="SSF55729">
    <property type="entry name" value="Acyl-CoA N-acyltransferases (Nat)"/>
    <property type="match status" value="1"/>
</dbReference>
<dbReference type="Gene3D" id="3.40.630.30">
    <property type="match status" value="1"/>
</dbReference>
<keyword evidence="8" id="KW-1185">Reference proteome</keyword>
<gene>
    <name evidence="6" type="ORF">DD902_04655</name>
    <name evidence="5" type="ORF">EGV54_13540</name>
</gene>
<evidence type="ECO:0000313" key="5">
    <source>
        <dbReference type="EMBL" id="EGQ4386071.1"/>
    </source>
</evidence>
<dbReference type="EMBL" id="AAXKXX010000037">
    <property type="protein sequence ID" value="EGQ4386071.1"/>
    <property type="molecule type" value="Genomic_DNA"/>
</dbReference>
<dbReference type="InterPro" id="IPR051531">
    <property type="entry name" value="N-acetyltransferase"/>
</dbReference>
<evidence type="ECO:0000313" key="7">
    <source>
        <dbReference type="Proteomes" id="UP000246800"/>
    </source>
</evidence>
<proteinExistence type="inferred from homology"/>
<reference evidence="5 8" key="2">
    <citation type="submission" date="2018-11" db="EMBL/GenBank/DDBJ databases">
        <authorList>
            <consortium name="Veterinary Laboratory Investigation and Response Network"/>
        </authorList>
    </citation>
    <scope>NUCLEOTIDE SEQUENCE [LARGE SCALE GENOMIC DNA]</scope>
    <source>
        <strain evidence="5 8">SPSE-18-VL-LA-PA-Ryan-0021</strain>
    </source>
</reference>
<evidence type="ECO:0000313" key="6">
    <source>
        <dbReference type="EMBL" id="PWZ75706.1"/>
    </source>
</evidence>
<evidence type="ECO:0000259" key="4">
    <source>
        <dbReference type="Pfam" id="PF13302"/>
    </source>
</evidence>
<dbReference type="PANTHER" id="PTHR43792">
    <property type="entry name" value="GNAT FAMILY, PUTATIVE (AFU_ORTHOLOGUE AFUA_3G00765)-RELATED-RELATED"/>
    <property type="match status" value="1"/>
</dbReference>
<dbReference type="EMBL" id="QEIT01000023">
    <property type="protein sequence ID" value="PWZ75706.1"/>
    <property type="molecule type" value="Genomic_DNA"/>
</dbReference>
<dbReference type="AlphaFoldDB" id="A0A2P5JBM3"/>
<evidence type="ECO:0000256" key="1">
    <source>
        <dbReference type="ARBA" id="ARBA00022679"/>
    </source>
</evidence>
<dbReference type="GO" id="GO:0016747">
    <property type="term" value="F:acyltransferase activity, transferring groups other than amino-acyl groups"/>
    <property type="evidence" value="ECO:0007669"/>
    <property type="project" value="InterPro"/>
</dbReference>
<evidence type="ECO:0000313" key="8">
    <source>
        <dbReference type="Proteomes" id="UP000600220"/>
    </source>
</evidence>
<dbReference type="Proteomes" id="UP000246800">
    <property type="component" value="Unassembled WGS sequence"/>
</dbReference>
<accession>A0A2P5JBM3</accession>
<dbReference type="PANTHER" id="PTHR43792:SF8">
    <property type="entry name" value="[RIBOSOMAL PROTEIN US5]-ALANINE N-ACETYLTRANSFERASE"/>
    <property type="match status" value="1"/>
</dbReference>
<keyword evidence="1 6" id="KW-0808">Transferase</keyword>